<evidence type="ECO:0000256" key="1">
    <source>
        <dbReference type="SAM" id="MobiDB-lite"/>
    </source>
</evidence>
<evidence type="ECO:0008006" key="4">
    <source>
        <dbReference type="Google" id="ProtNLM"/>
    </source>
</evidence>
<dbReference type="InterPro" id="IPR029063">
    <property type="entry name" value="SAM-dependent_MTases_sf"/>
</dbReference>
<dbReference type="AlphaFoldDB" id="A0A261XZG0"/>
<feature type="compositionally biased region" description="Basic and acidic residues" evidence="1">
    <location>
        <begin position="67"/>
        <end position="77"/>
    </location>
</feature>
<evidence type="ECO:0000313" key="2">
    <source>
        <dbReference type="EMBL" id="OZJ03759.1"/>
    </source>
</evidence>
<gene>
    <name evidence="2" type="ORF">BZG36_03078</name>
</gene>
<comment type="caution">
    <text evidence="2">The sequence shown here is derived from an EMBL/GenBank/DDBJ whole genome shotgun (WGS) entry which is preliminary data.</text>
</comment>
<accession>A0A261XZG0</accession>
<sequence length="345" mass="38646">MAKDKLGPEPVLQGSHNSSHFSIQRFQISLPSAFLVTCNSSVAGGLMEELLPQRRADEHLRAEILSSKAKEAAEPNRLDAPATSVASSDARPILSSPNGTFEDKPKFVWNEVNRRFHNIDNVAYVLPNDAGEMNRLQELQYLMRYGMDGDFHAPVRGLLESGAKVLDIGCGPGTWFPDNHFDFVYPRYLEAGFTSDNWTFILGEIKRVTKPGGWVQLVELDFTMRSAGPLLKDLSDALALKNRDLDITIGRRLASLVKQCSDDPKRTMKIDFRSIPVSFGGRIGAMWANQLRTGMVGIQPILGAKYGKMTPEEFKERLEMALEEGAEYQTFTNFYYGYVQVVKRT</sequence>
<proteinExistence type="predicted"/>
<dbReference type="SUPFAM" id="SSF53335">
    <property type="entry name" value="S-adenosyl-L-methionine-dependent methyltransferases"/>
    <property type="match status" value="1"/>
</dbReference>
<dbReference type="OrthoDB" id="2013972at2759"/>
<dbReference type="Gene3D" id="3.40.50.150">
    <property type="entry name" value="Vaccinia Virus protein VP39"/>
    <property type="match status" value="1"/>
</dbReference>
<reference evidence="2 3" key="1">
    <citation type="journal article" date="2017" name="Mycologia">
        <title>Bifiguratus adelaidae, gen. et sp. nov., a new member of Mucoromycotina in endophytic and soil-dwelling habitats.</title>
        <authorList>
            <person name="Torres-Cruz T.J."/>
            <person name="Billingsley Tobias T.L."/>
            <person name="Almatruk M."/>
            <person name="Hesse C."/>
            <person name="Kuske C.R."/>
            <person name="Desiro A."/>
            <person name="Benucci G.M."/>
            <person name="Bonito G."/>
            <person name="Stajich J.E."/>
            <person name="Dunlap C."/>
            <person name="Arnold A.E."/>
            <person name="Porras-Alfaro A."/>
        </authorList>
    </citation>
    <scope>NUCLEOTIDE SEQUENCE [LARGE SCALE GENOMIC DNA]</scope>
    <source>
        <strain evidence="2 3">AZ0501</strain>
    </source>
</reference>
<keyword evidence="3" id="KW-1185">Reference proteome</keyword>
<evidence type="ECO:0000313" key="3">
    <source>
        <dbReference type="Proteomes" id="UP000242875"/>
    </source>
</evidence>
<dbReference type="EMBL" id="MVBO01000070">
    <property type="protein sequence ID" value="OZJ03759.1"/>
    <property type="molecule type" value="Genomic_DNA"/>
</dbReference>
<feature type="region of interest" description="Disordered" evidence="1">
    <location>
        <begin position="67"/>
        <end position="91"/>
    </location>
</feature>
<name>A0A261XZG0_9FUNG</name>
<protein>
    <recommendedName>
        <fullName evidence="4">Methyltransferase domain-containing protein</fullName>
    </recommendedName>
</protein>
<dbReference type="Proteomes" id="UP000242875">
    <property type="component" value="Unassembled WGS sequence"/>
</dbReference>
<organism evidence="2 3">
    <name type="scientific">Bifiguratus adelaidae</name>
    <dbReference type="NCBI Taxonomy" id="1938954"/>
    <lineage>
        <taxon>Eukaryota</taxon>
        <taxon>Fungi</taxon>
        <taxon>Fungi incertae sedis</taxon>
        <taxon>Mucoromycota</taxon>
        <taxon>Mucoromycotina</taxon>
        <taxon>Endogonomycetes</taxon>
        <taxon>Endogonales</taxon>
        <taxon>Endogonales incertae sedis</taxon>
        <taxon>Bifiguratus</taxon>
    </lineage>
</organism>